<evidence type="ECO:0000313" key="2">
    <source>
        <dbReference type="Proteomes" id="UP000789595"/>
    </source>
</evidence>
<dbReference type="EMBL" id="CAKKNE010000001">
    <property type="protein sequence ID" value="CAH0364296.1"/>
    <property type="molecule type" value="Genomic_DNA"/>
</dbReference>
<organism evidence="1 2">
    <name type="scientific">Pelagomonas calceolata</name>
    <dbReference type="NCBI Taxonomy" id="35677"/>
    <lineage>
        <taxon>Eukaryota</taxon>
        <taxon>Sar</taxon>
        <taxon>Stramenopiles</taxon>
        <taxon>Ochrophyta</taxon>
        <taxon>Pelagophyceae</taxon>
        <taxon>Pelagomonadales</taxon>
        <taxon>Pelagomonadaceae</taxon>
        <taxon>Pelagomonas</taxon>
    </lineage>
</organism>
<name>A0A8J2S6Z4_9STRA</name>
<dbReference type="Proteomes" id="UP000789595">
    <property type="component" value="Unassembled WGS sequence"/>
</dbReference>
<comment type="caution">
    <text evidence="1">The sequence shown here is derived from an EMBL/GenBank/DDBJ whole genome shotgun (WGS) entry which is preliminary data.</text>
</comment>
<protein>
    <submittedName>
        <fullName evidence="1">Uncharacterized protein</fullName>
    </submittedName>
</protein>
<evidence type="ECO:0000313" key="1">
    <source>
        <dbReference type="EMBL" id="CAH0364296.1"/>
    </source>
</evidence>
<proteinExistence type="predicted"/>
<accession>A0A8J2S6Z4</accession>
<reference evidence="1" key="1">
    <citation type="submission" date="2021-11" db="EMBL/GenBank/DDBJ databases">
        <authorList>
            <consortium name="Genoscope - CEA"/>
            <person name="William W."/>
        </authorList>
    </citation>
    <scope>NUCLEOTIDE SEQUENCE</scope>
</reference>
<keyword evidence="2" id="KW-1185">Reference proteome</keyword>
<gene>
    <name evidence="1" type="ORF">PECAL_1P06510</name>
</gene>
<sequence length="159" mass="17586">MRSTCCAFVGVTTAQLLVPPKKMVFRTRDPLTNTTSNNWRKALAIDGFPTFMGVAEAHEKADDDVLAAMRWFIVPETGVVLLNPLVPLHYIYRHQHNAVVGSVWSRHHNQFAHLVATHAPSGHILEIGGGHGYLAAKLLFSEAVKRSAQIKLSPCVRHC</sequence>
<dbReference type="AlphaFoldDB" id="A0A8J2S6Z4"/>